<evidence type="ECO:0008006" key="4">
    <source>
        <dbReference type="Google" id="ProtNLM"/>
    </source>
</evidence>
<organism evidence="2 3">
    <name type="scientific">Bacterioplanes sanyensis</name>
    <dbReference type="NCBI Taxonomy" id="1249553"/>
    <lineage>
        <taxon>Bacteria</taxon>
        <taxon>Pseudomonadati</taxon>
        <taxon>Pseudomonadota</taxon>
        <taxon>Gammaproteobacteria</taxon>
        <taxon>Oceanospirillales</taxon>
        <taxon>Oceanospirillaceae</taxon>
        <taxon>Bacterioplanes</taxon>
    </lineage>
</organism>
<reference evidence="2 3" key="1">
    <citation type="submission" date="2017-07" db="EMBL/GenBank/DDBJ databases">
        <title>Annotated genome sequence of Bacterioplanes sanyensis isolated from Red Sea.</title>
        <authorList>
            <person name="Rehman Z.U."/>
        </authorList>
    </citation>
    <scope>NUCLEOTIDE SEQUENCE [LARGE SCALE GENOMIC DNA]</scope>
    <source>
        <strain evidence="2 3">NV9</strain>
    </source>
</reference>
<dbReference type="AlphaFoldDB" id="A0A222FFT4"/>
<protein>
    <recommendedName>
        <fullName evidence="4">TM2 domain-containing protein</fullName>
    </recommendedName>
</protein>
<gene>
    <name evidence="2" type="ORF">CHH28_04245</name>
</gene>
<dbReference type="Proteomes" id="UP000202440">
    <property type="component" value="Chromosome"/>
</dbReference>
<accession>A0A222FFT4</accession>
<evidence type="ECO:0000313" key="2">
    <source>
        <dbReference type="EMBL" id="ASP37935.1"/>
    </source>
</evidence>
<dbReference type="OrthoDB" id="5768428at2"/>
<evidence type="ECO:0000256" key="1">
    <source>
        <dbReference type="SAM" id="Phobius"/>
    </source>
</evidence>
<sequence>MASQQLIDEEEERIRQLVRKLPDEQRASFYRQTEQQLKDPDTYATLNYIFIAGLHHFYLGKWTRGIINIVIFWLGVALLFSPLLWLGILVIIAISVFELYELFRAQRIVQEHNNALMLDIYQQIKST</sequence>
<keyword evidence="1" id="KW-0812">Transmembrane</keyword>
<evidence type="ECO:0000313" key="3">
    <source>
        <dbReference type="Proteomes" id="UP000202440"/>
    </source>
</evidence>
<keyword evidence="3" id="KW-1185">Reference proteome</keyword>
<keyword evidence="1" id="KW-0472">Membrane</keyword>
<feature type="transmembrane region" description="Helical" evidence="1">
    <location>
        <begin position="42"/>
        <end position="59"/>
    </location>
</feature>
<keyword evidence="1" id="KW-1133">Transmembrane helix</keyword>
<feature type="transmembrane region" description="Helical" evidence="1">
    <location>
        <begin position="71"/>
        <end position="97"/>
    </location>
</feature>
<dbReference type="RefSeq" id="WP_094059136.1">
    <property type="nucleotide sequence ID" value="NZ_CP022530.1"/>
</dbReference>
<proteinExistence type="predicted"/>
<name>A0A222FFT4_9GAMM</name>
<dbReference type="KEGG" id="bsan:CHH28_04245"/>
<dbReference type="EMBL" id="CP022530">
    <property type="protein sequence ID" value="ASP37935.1"/>
    <property type="molecule type" value="Genomic_DNA"/>
</dbReference>